<dbReference type="Gene3D" id="3.20.20.210">
    <property type="match status" value="2"/>
</dbReference>
<dbReference type="Proteomes" id="UP000274350">
    <property type="component" value="Chromosome"/>
</dbReference>
<dbReference type="CDD" id="cd03312">
    <property type="entry name" value="CIMS_N_terminal_like"/>
    <property type="match status" value="1"/>
</dbReference>
<feature type="binding site" evidence="11">
    <location>
        <position position="485"/>
    </location>
    <ligand>
        <name>L-homocysteine</name>
        <dbReference type="ChEBI" id="CHEBI:58199"/>
    </ligand>
</feature>
<feature type="binding site" evidence="11 12">
    <location>
        <position position="600"/>
    </location>
    <ligand>
        <name>L-homocysteine</name>
        <dbReference type="ChEBI" id="CHEBI:58199"/>
    </ligand>
</feature>
<feature type="binding site" evidence="11 12">
    <location>
        <position position="600"/>
    </location>
    <ligand>
        <name>L-methionine</name>
        <dbReference type="ChEBI" id="CHEBI:57844"/>
    </ligand>
</feature>
<evidence type="ECO:0000256" key="9">
    <source>
        <dbReference type="ARBA" id="ARBA00022833"/>
    </source>
</evidence>
<reference evidence="17 18" key="1">
    <citation type="journal article" date="2019" name="Int. J. Syst. Evol. Microbiol.">
        <title>Undibacterium piscinae sp. nov., isolated from Korean shiner intestine.</title>
        <authorList>
            <person name="Lee S.Y."/>
            <person name="Kang W."/>
            <person name="Kim P.S."/>
            <person name="Kim H.S."/>
            <person name="Sung H."/>
            <person name="Shin N.R."/>
            <person name="Whon T.W."/>
            <person name="Yun J.H."/>
            <person name="Lee J.Y."/>
            <person name="Lee J.Y."/>
            <person name="Jung M.J."/>
            <person name="Jeong Y.S."/>
            <person name="Tak E.J."/>
            <person name="Han J.E."/>
            <person name="Hyun D.W."/>
            <person name="Kang M.S."/>
            <person name="Lee K.E."/>
            <person name="Lee B.H."/>
            <person name="Bae J.W."/>
        </authorList>
    </citation>
    <scope>NUCLEOTIDE SEQUENCE [LARGE SCALE GENOMIC DNA]</scope>
    <source>
        <strain evidence="17 18">S11R28</strain>
    </source>
</reference>
<feature type="binding site" evidence="13">
    <location>
        <position position="727"/>
    </location>
    <ligand>
        <name>Zn(2+)</name>
        <dbReference type="ChEBI" id="CHEBI:29105"/>
        <label>1</label>
        <note>catalytic</note>
    </ligand>
</feature>
<feature type="active site" description="Proton donor" evidence="11 14">
    <location>
        <position position="695"/>
    </location>
</feature>
<evidence type="ECO:0000256" key="11">
    <source>
        <dbReference type="HAMAP-Rule" id="MF_00172"/>
    </source>
</evidence>
<name>A0A6M4A227_9BURK</name>
<feature type="binding site" evidence="11">
    <location>
        <position position="606"/>
    </location>
    <ligand>
        <name>5-methyltetrahydropteroyltri-L-glutamate</name>
        <dbReference type="ChEBI" id="CHEBI:58207"/>
    </ligand>
</feature>
<comment type="pathway">
    <text evidence="2 11">Amino-acid biosynthesis; L-methionine biosynthesis via de novo pathway; L-methionine from L-homocysteine (MetE route): step 1/1.</text>
</comment>
<evidence type="ECO:0000259" key="15">
    <source>
        <dbReference type="Pfam" id="PF01717"/>
    </source>
</evidence>
<dbReference type="PANTHER" id="PTHR30519">
    <property type="entry name" value="5-METHYLTETRAHYDROPTEROYLTRIGLUTAMATE--HOMOCYSTEINE METHYLTRANSFERASE"/>
    <property type="match status" value="1"/>
</dbReference>
<dbReference type="NCBIfam" id="NF003556">
    <property type="entry name" value="PRK05222.1"/>
    <property type="match status" value="1"/>
</dbReference>
<comment type="function">
    <text evidence="1 11">Catalyzes the transfer of a methyl group from 5-methyltetrahydrofolate to homocysteine resulting in methionine formation.</text>
</comment>
<feature type="binding site" evidence="11 12">
    <location>
        <begin position="516"/>
        <end position="517"/>
    </location>
    <ligand>
        <name>5-methyltetrahydropteroyltri-L-glutamate</name>
        <dbReference type="ChEBI" id="CHEBI:58207"/>
    </ligand>
</feature>
<feature type="domain" description="Cobalamin-independent methionine synthase MetE C-terminal/archaeal" evidence="15">
    <location>
        <begin position="427"/>
        <end position="749"/>
    </location>
</feature>
<proteinExistence type="inferred from homology"/>
<keyword evidence="8 11" id="KW-0677">Repeat</keyword>
<comment type="cofactor">
    <cofactor evidence="11">
        <name>Zn(2+)</name>
        <dbReference type="ChEBI" id="CHEBI:29105"/>
    </cofactor>
    <text evidence="11">Binds 1 zinc ion per subunit.</text>
</comment>
<dbReference type="InterPro" id="IPR002629">
    <property type="entry name" value="Met_Synth_C/arc"/>
</dbReference>
<dbReference type="GO" id="GO:0003871">
    <property type="term" value="F:5-methyltetrahydropteroyltriglutamate-homocysteine S-methyltransferase activity"/>
    <property type="evidence" value="ECO:0007669"/>
    <property type="project" value="UniProtKB-UniRule"/>
</dbReference>
<dbReference type="EC" id="2.1.1.14" evidence="11"/>
<dbReference type="AlphaFoldDB" id="A0A6M4A227"/>
<evidence type="ECO:0000256" key="6">
    <source>
        <dbReference type="ARBA" id="ARBA00022679"/>
    </source>
</evidence>
<comment type="similarity">
    <text evidence="3 11">Belongs to the vitamin-B12 independent methionine synthase family.</text>
</comment>
<evidence type="ECO:0000256" key="14">
    <source>
        <dbReference type="PIRSR" id="PIRSR000382-3"/>
    </source>
</evidence>
<dbReference type="SUPFAM" id="SSF51726">
    <property type="entry name" value="UROD/MetE-like"/>
    <property type="match status" value="2"/>
</dbReference>
<feature type="binding site" evidence="11 12">
    <location>
        <position position="562"/>
    </location>
    <ligand>
        <name>5-methyltetrahydropteroyltri-L-glutamate</name>
        <dbReference type="ChEBI" id="CHEBI:58207"/>
    </ligand>
</feature>
<feature type="binding site" evidence="11">
    <location>
        <position position="642"/>
    </location>
    <ligand>
        <name>Zn(2+)</name>
        <dbReference type="ChEBI" id="CHEBI:29105"/>
        <note>catalytic</note>
    </ligand>
</feature>
<feature type="binding site" evidence="11">
    <location>
        <position position="112"/>
    </location>
    <ligand>
        <name>5-methyltetrahydropteroyltri-L-glutamate</name>
        <dbReference type="ChEBI" id="CHEBI:58207"/>
    </ligand>
</feature>
<keyword evidence="6 11" id="KW-0808">Transferase</keyword>
<evidence type="ECO:0000256" key="2">
    <source>
        <dbReference type="ARBA" id="ARBA00004681"/>
    </source>
</evidence>
<dbReference type="HAMAP" id="MF_00172">
    <property type="entry name" value="Meth_synth"/>
    <property type="match status" value="1"/>
</dbReference>
<protein>
    <recommendedName>
        <fullName evidence="11">5-methyltetrahydropteroyltriglutamate--homocysteine methyltransferase</fullName>
        <ecNumber evidence="11">2.1.1.14</ecNumber>
    </recommendedName>
    <alternativeName>
        <fullName evidence="11">Cobalamin-independent methionine synthase</fullName>
    </alternativeName>
    <alternativeName>
        <fullName evidence="11">Methionine synthase, vitamin-B12 independent isozyme</fullName>
    </alternativeName>
</protein>
<dbReference type="InterPro" id="IPR006276">
    <property type="entry name" value="Cobalamin-indep_Met_synthase"/>
</dbReference>
<comment type="cofactor">
    <cofactor evidence="13">
        <name>Zn(2+)</name>
        <dbReference type="ChEBI" id="CHEBI:29105"/>
    </cofactor>
    <text evidence="13">Binds 2 Zn(2+) ions per subunit.</text>
</comment>
<feature type="domain" description="Cobalamin-independent methionine synthase MetE N-terminal" evidence="16">
    <location>
        <begin position="4"/>
        <end position="308"/>
    </location>
</feature>
<sequence>MASAHILGFPRIGAQRELKFAQEAYWRGEVSLATLHDTGRDLRARHWALQQQAGLDLVSVGDFTWYDQVLSTLALLGALPVRFGFDAANLTLDDYFVAARGNTEHFAMEMTKWFDTNYHYLVPEWTAETHFEGGVDWLFEELREAQAQAHQAKVCLIGPLTLLHLGKVKSGLGHSLDLLHKIIPAYQKVLNRLQAAGVEWVQIDEPILALDLDSQWLKAFLPTYQALAADAPKIMLATYFESVQERAALLHSLPLAGVHLDCVRAPQQLAVLLEHWPQQRVLSAGVIDGRNIWRADLTQILENLRPAHHRLGQQLWLSASCSLLHVPVDLAAETGLDEEAKSWLAFARQKLDEIQALKQALNGNLAAVASQFTDAASALSKRASSPRIHNPVVQKRLQEIVPADVQRHGQFKDRIISQQAKFDLPLFPTTTIGSFPQTKAIRQARAAYKRGQVRHLDYLDAMRAEIRLVVAAQEKIGIDVLVHGEPERNDMVEYFGEQLWGYAFTANGWVQSYGSRCVKPPFIYGDVYRPEAMTVHWSEYAQSLTAKPMKGMLTGPVTMLQWSFVRDDQPRAVTALQIALALRDEVLDLEKAGIGMIQIDEPAFREGLPLKSKDWAAYLDSAVRAFKLCSAGVRDETQIHTHMCYSEFNDILPWIAAMDADVITIETSRSDMKLLDGFGEFAYPNDIGPGVYDIHSPRVARVSEMQRLLQKARKVLPDHRLWVNPDCGLKTRDWPETIAALENMVQAARLLRACIAE</sequence>
<feature type="binding site" evidence="13">
    <location>
        <position position="642"/>
    </location>
    <ligand>
        <name>Zn(2+)</name>
        <dbReference type="ChEBI" id="CHEBI:29105"/>
        <label>1</label>
        <note>catalytic</note>
    </ligand>
</feature>
<feature type="binding site" evidence="12">
    <location>
        <position position="117"/>
    </location>
    <ligand>
        <name>5-methyltetrahydropteroyltri-L-glutamate</name>
        <dbReference type="ChEBI" id="CHEBI:58207"/>
    </ligand>
</feature>
<comment type="catalytic activity">
    <reaction evidence="11">
        <text>5-methyltetrahydropteroyltri-L-glutamate + L-homocysteine = tetrahydropteroyltri-L-glutamate + L-methionine</text>
        <dbReference type="Rhea" id="RHEA:21196"/>
        <dbReference type="ChEBI" id="CHEBI:57844"/>
        <dbReference type="ChEBI" id="CHEBI:58140"/>
        <dbReference type="ChEBI" id="CHEBI:58199"/>
        <dbReference type="ChEBI" id="CHEBI:58207"/>
        <dbReference type="EC" id="2.1.1.14"/>
    </reaction>
</comment>
<organism evidence="17 18">
    <name type="scientific">Undibacterium piscinae</name>
    <dbReference type="NCBI Taxonomy" id="2495591"/>
    <lineage>
        <taxon>Bacteria</taxon>
        <taxon>Pseudomonadati</taxon>
        <taxon>Pseudomonadota</taxon>
        <taxon>Betaproteobacteria</taxon>
        <taxon>Burkholderiales</taxon>
        <taxon>Oxalobacteraceae</taxon>
        <taxon>Undibacterium</taxon>
    </lineage>
</organism>
<keyword evidence="18" id="KW-1185">Reference proteome</keyword>
<keyword evidence="9 11" id="KW-0862">Zinc</keyword>
<dbReference type="FunFam" id="3.20.20.210:FF:000002">
    <property type="entry name" value="5-methyltetrahydropteroyltriglutamate--homocysteine methyltransferase"/>
    <property type="match status" value="1"/>
</dbReference>
<dbReference type="GO" id="GO:0008270">
    <property type="term" value="F:zinc ion binding"/>
    <property type="evidence" value="ECO:0007669"/>
    <property type="project" value="InterPro"/>
</dbReference>
<keyword evidence="7 11" id="KW-0479">Metal-binding</keyword>
<feature type="binding site" evidence="11 12">
    <location>
        <begin position="432"/>
        <end position="434"/>
    </location>
    <ligand>
        <name>L-methionine</name>
        <dbReference type="ChEBI" id="CHEBI:57844"/>
    </ligand>
</feature>
<evidence type="ECO:0000256" key="12">
    <source>
        <dbReference type="PIRSR" id="PIRSR000382-1"/>
    </source>
</evidence>
<feature type="binding site" evidence="12">
    <location>
        <position position="19"/>
    </location>
    <ligand>
        <name>5-methyltetrahydropteroyltri-L-glutamate</name>
        <dbReference type="ChEBI" id="CHEBI:58207"/>
    </ligand>
</feature>
<gene>
    <name evidence="11 17" type="primary">metE</name>
    <name evidence="17" type="ORF">EJG51_004395</name>
</gene>
<evidence type="ECO:0000256" key="10">
    <source>
        <dbReference type="ARBA" id="ARBA00023167"/>
    </source>
</evidence>
<keyword evidence="4 11" id="KW-0489">Methyltransferase</keyword>
<dbReference type="UniPathway" id="UPA00051">
    <property type="reaction ID" value="UER00082"/>
</dbReference>
<feature type="binding site" evidence="11">
    <location>
        <begin position="16"/>
        <end position="19"/>
    </location>
    <ligand>
        <name>5-methyltetrahydropteroyltri-L-glutamate</name>
        <dbReference type="ChEBI" id="CHEBI:58207"/>
    </ligand>
</feature>
<evidence type="ECO:0000256" key="7">
    <source>
        <dbReference type="ARBA" id="ARBA00022723"/>
    </source>
</evidence>
<evidence type="ECO:0000256" key="3">
    <source>
        <dbReference type="ARBA" id="ARBA00009553"/>
    </source>
</evidence>
<dbReference type="KEGG" id="upi:EJG51_004395"/>
<dbReference type="InterPro" id="IPR038071">
    <property type="entry name" value="UROD/MetE-like_sf"/>
</dbReference>
<feature type="binding site" evidence="11 12">
    <location>
        <position position="485"/>
    </location>
    <ligand>
        <name>L-methionine</name>
        <dbReference type="ChEBI" id="CHEBI:57844"/>
    </ligand>
</feature>
<feature type="binding site" evidence="11 12">
    <location>
        <begin position="432"/>
        <end position="434"/>
    </location>
    <ligand>
        <name>L-homocysteine</name>
        <dbReference type="ChEBI" id="CHEBI:58199"/>
    </ligand>
</feature>
<dbReference type="EMBL" id="CP051152">
    <property type="protein sequence ID" value="QJQ05214.1"/>
    <property type="molecule type" value="Genomic_DNA"/>
</dbReference>
<evidence type="ECO:0000256" key="5">
    <source>
        <dbReference type="ARBA" id="ARBA00022605"/>
    </source>
</evidence>
<feature type="binding site" evidence="13">
    <location>
        <position position="644"/>
    </location>
    <ligand>
        <name>Zn(2+)</name>
        <dbReference type="ChEBI" id="CHEBI:29105"/>
        <label>1</label>
        <note>catalytic</note>
    </ligand>
</feature>
<feature type="binding site" evidence="11">
    <location>
        <position position="666"/>
    </location>
    <ligand>
        <name>Zn(2+)</name>
        <dbReference type="ChEBI" id="CHEBI:29105"/>
        <note>catalytic</note>
    </ligand>
</feature>
<feature type="binding site" evidence="11">
    <location>
        <position position="727"/>
    </location>
    <ligand>
        <name>Zn(2+)</name>
        <dbReference type="ChEBI" id="CHEBI:29105"/>
        <note>catalytic</note>
    </ligand>
</feature>
<dbReference type="GO" id="GO:0009086">
    <property type="term" value="P:methionine biosynthetic process"/>
    <property type="evidence" value="ECO:0007669"/>
    <property type="project" value="UniProtKB-UniRule"/>
</dbReference>
<evidence type="ECO:0000256" key="4">
    <source>
        <dbReference type="ARBA" id="ARBA00022603"/>
    </source>
</evidence>
<feature type="binding site" evidence="11">
    <location>
        <position position="644"/>
    </location>
    <ligand>
        <name>Zn(2+)</name>
        <dbReference type="ChEBI" id="CHEBI:29105"/>
        <note>catalytic</note>
    </ligand>
</feature>
<dbReference type="Pfam" id="PF01717">
    <property type="entry name" value="Meth_synt_2"/>
    <property type="match status" value="1"/>
</dbReference>
<evidence type="ECO:0000313" key="17">
    <source>
        <dbReference type="EMBL" id="QJQ05214.1"/>
    </source>
</evidence>
<evidence type="ECO:0000256" key="1">
    <source>
        <dbReference type="ARBA" id="ARBA00002777"/>
    </source>
</evidence>
<dbReference type="CDD" id="cd03311">
    <property type="entry name" value="CIMS_C_terminal_like"/>
    <property type="match status" value="1"/>
</dbReference>
<feature type="binding site" evidence="13">
    <location>
        <position position="666"/>
    </location>
    <ligand>
        <name>Zn(2+)</name>
        <dbReference type="ChEBI" id="CHEBI:29105"/>
        <label>1</label>
        <note>catalytic</note>
    </ligand>
</feature>
<evidence type="ECO:0000259" key="16">
    <source>
        <dbReference type="Pfam" id="PF08267"/>
    </source>
</evidence>
<dbReference type="PIRSF" id="PIRSF000382">
    <property type="entry name" value="MeTrfase_B12_ind"/>
    <property type="match status" value="1"/>
</dbReference>
<evidence type="ECO:0000256" key="8">
    <source>
        <dbReference type="ARBA" id="ARBA00022737"/>
    </source>
</evidence>
<dbReference type="Pfam" id="PF08267">
    <property type="entry name" value="Meth_synt_1"/>
    <property type="match status" value="1"/>
</dbReference>
<evidence type="ECO:0000256" key="13">
    <source>
        <dbReference type="PIRSR" id="PIRSR000382-2"/>
    </source>
</evidence>
<keyword evidence="10 11" id="KW-0486">Methionine biosynthesis</keyword>
<accession>A0A6M4A227</accession>
<evidence type="ECO:0000313" key="18">
    <source>
        <dbReference type="Proteomes" id="UP000274350"/>
    </source>
</evidence>
<keyword evidence="5 11" id="KW-0028">Amino-acid biosynthesis</keyword>
<dbReference type="NCBIfam" id="TIGR01371">
    <property type="entry name" value="met_syn_B12ind"/>
    <property type="match status" value="1"/>
</dbReference>
<dbReference type="GO" id="GO:0032259">
    <property type="term" value="P:methylation"/>
    <property type="evidence" value="ECO:0007669"/>
    <property type="project" value="UniProtKB-KW"/>
</dbReference>
<dbReference type="InterPro" id="IPR013215">
    <property type="entry name" value="Cbl-indep_Met_Synth_N"/>
</dbReference>